<organism evidence="1 2">
    <name type="scientific">Postia placenta MAD-698-R-SB12</name>
    <dbReference type="NCBI Taxonomy" id="670580"/>
    <lineage>
        <taxon>Eukaryota</taxon>
        <taxon>Fungi</taxon>
        <taxon>Dikarya</taxon>
        <taxon>Basidiomycota</taxon>
        <taxon>Agaricomycotina</taxon>
        <taxon>Agaricomycetes</taxon>
        <taxon>Polyporales</taxon>
        <taxon>Adustoporiaceae</taxon>
        <taxon>Rhodonia</taxon>
    </lineage>
</organism>
<dbReference type="OrthoDB" id="10275884at2759"/>
<dbReference type="RefSeq" id="XP_024345007.1">
    <property type="nucleotide sequence ID" value="XM_024483915.1"/>
</dbReference>
<sequence length="300" mass="32548">MAALMLAEAACVEGAPPRAPPRPQPRAEKKLFSSGRRARLMSRICSTSVARLSASCHVVKVSSSIFRYTREGMPLRYLSRSSRSPYPERSAGPLNSAENSAALYLCCRCIVEISEASLEGSGEGCFVPEGGCDPLYTHLHQRELGEVRRGPGAGVAIEQAQRNLYLEFNGRGEGASGSPCRGQSWERTLSASGGTEDAAGAEAAVVALRWSNFGRNECSSGLSAESAVKAPEKVRWRGYVRQGLLMWRRALSARRAEQDPRTRTPRLLLHCDSPQAQALVQGLEGDLLVLDRRQFEGGGR</sequence>
<name>A0A1X6NIN0_9APHY</name>
<protein>
    <submittedName>
        <fullName evidence="1">Uncharacterized protein</fullName>
    </submittedName>
</protein>
<dbReference type="Proteomes" id="UP000194127">
    <property type="component" value="Unassembled WGS sequence"/>
</dbReference>
<gene>
    <name evidence="1" type="ORF">POSPLADRAFT_1130092</name>
</gene>
<reference evidence="1 2" key="1">
    <citation type="submission" date="2017-04" db="EMBL/GenBank/DDBJ databases">
        <title>Genome Sequence of the Model Brown-Rot Fungus Postia placenta SB12.</title>
        <authorList>
            <consortium name="DOE Joint Genome Institute"/>
            <person name="Gaskell J."/>
            <person name="Kersten P."/>
            <person name="Larrondo L.F."/>
            <person name="Canessa P."/>
            <person name="Martinez D."/>
            <person name="Hibbett D."/>
            <person name="Schmoll M."/>
            <person name="Kubicek C.P."/>
            <person name="Martinez A.T."/>
            <person name="Yadav J."/>
            <person name="Master E."/>
            <person name="Magnuson J.K."/>
            <person name="James T."/>
            <person name="Yaver D."/>
            <person name="Berka R."/>
            <person name="Labutti K."/>
            <person name="Lipzen A."/>
            <person name="Aerts A."/>
            <person name="Barry K."/>
            <person name="Henrissat B."/>
            <person name="Blanchette R."/>
            <person name="Grigoriev I."/>
            <person name="Cullen D."/>
        </authorList>
    </citation>
    <scope>NUCLEOTIDE SEQUENCE [LARGE SCALE GENOMIC DNA]</scope>
    <source>
        <strain evidence="1 2">MAD-698-R-SB12</strain>
    </source>
</reference>
<keyword evidence="2" id="KW-1185">Reference proteome</keyword>
<dbReference type="GeneID" id="36328864"/>
<accession>A0A1X6NIN0</accession>
<evidence type="ECO:0000313" key="2">
    <source>
        <dbReference type="Proteomes" id="UP000194127"/>
    </source>
</evidence>
<proteinExistence type="predicted"/>
<dbReference type="EMBL" id="KZ110591">
    <property type="protein sequence ID" value="OSX68213.1"/>
    <property type="molecule type" value="Genomic_DNA"/>
</dbReference>
<dbReference type="AlphaFoldDB" id="A0A1X6NIN0"/>
<evidence type="ECO:0000313" key="1">
    <source>
        <dbReference type="EMBL" id="OSX68213.1"/>
    </source>
</evidence>